<feature type="transmembrane region" description="Helical" evidence="1">
    <location>
        <begin position="29"/>
        <end position="51"/>
    </location>
</feature>
<sequence>MPIVNPYVLTNVTAGATLLPNGFTFQQTFILHIVAGLTIESSLYALFAVFTKSCHQTPQESRLLLAEAIISCCNISILCNMIADIMLLSPINDSVTCLSVQLYSNFFSHTIPFTFDAFILYRSWIISSRDKTCFVISMILAVGRLFCGLLDMFKSEGQWDEASMTCNFIQDSISLIVYSWLDILCDLFATVVAVTIIARHIGWDFADTNYMTVMSGKFLFEIQYRLTRIQSYDHLLLRQPI</sequence>
<feature type="transmembrane region" description="Helical" evidence="1">
    <location>
        <begin position="173"/>
        <end position="198"/>
    </location>
</feature>
<name>A0A1Y2D2P4_9FUNG</name>
<feature type="transmembrane region" description="Helical" evidence="1">
    <location>
        <begin position="103"/>
        <end position="121"/>
    </location>
</feature>
<dbReference type="OrthoDB" id="2108801at2759"/>
<protein>
    <recommendedName>
        <fullName evidence="4">G-protein coupled receptors family 1 profile domain-containing protein</fullName>
    </recommendedName>
</protein>
<dbReference type="AlphaFoldDB" id="A0A1Y2D2P4"/>
<keyword evidence="1" id="KW-1133">Transmembrane helix</keyword>
<evidence type="ECO:0000256" key="1">
    <source>
        <dbReference type="SAM" id="Phobius"/>
    </source>
</evidence>
<evidence type="ECO:0000313" key="3">
    <source>
        <dbReference type="Proteomes" id="UP000193642"/>
    </source>
</evidence>
<feature type="transmembrane region" description="Helical" evidence="1">
    <location>
        <begin position="133"/>
        <end position="153"/>
    </location>
</feature>
<proteinExistence type="predicted"/>
<dbReference type="Proteomes" id="UP000193642">
    <property type="component" value="Unassembled WGS sequence"/>
</dbReference>
<gene>
    <name evidence="2" type="ORF">BCR33DRAFT_3301</name>
</gene>
<comment type="caution">
    <text evidence="2">The sequence shown here is derived from an EMBL/GenBank/DDBJ whole genome shotgun (WGS) entry which is preliminary data.</text>
</comment>
<feature type="transmembrane region" description="Helical" evidence="1">
    <location>
        <begin position="63"/>
        <end position="83"/>
    </location>
</feature>
<keyword evidence="1" id="KW-0472">Membrane</keyword>
<keyword evidence="3" id="KW-1185">Reference proteome</keyword>
<evidence type="ECO:0000313" key="2">
    <source>
        <dbReference type="EMBL" id="ORY53569.1"/>
    </source>
</evidence>
<keyword evidence="1" id="KW-0812">Transmembrane</keyword>
<dbReference type="EMBL" id="MCGO01000001">
    <property type="protein sequence ID" value="ORY53569.1"/>
    <property type="molecule type" value="Genomic_DNA"/>
</dbReference>
<reference evidence="2 3" key="1">
    <citation type="submission" date="2016-07" db="EMBL/GenBank/DDBJ databases">
        <title>Pervasive Adenine N6-methylation of Active Genes in Fungi.</title>
        <authorList>
            <consortium name="DOE Joint Genome Institute"/>
            <person name="Mondo S.J."/>
            <person name="Dannebaum R.O."/>
            <person name="Kuo R.C."/>
            <person name="Labutti K."/>
            <person name="Haridas S."/>
            <person name="Kuo A."/>
            <person name="Salamov A."/>
            <person name="Ahrendt S.R."/>
            <person name="Lipzen A."/>
            <person name="Sullivan W."/>
            <person name="Andreopoulos W.B."/>
            <person name="Clum A."/>
            <person name="Lindquist E."/>
            <person name="Daum C."/>
            <person name="Ramamoorthy G.K."/>
            <person name="Gryganskyi A."/>
            <person name="Culley D."/>
            <person name="Magnuson J.K."/>
            <person name="James T.Y."/>
            <person name="O'Malley M.A."/>
            <person name="Stajich J.E."/>
            <person name="Spatafora J.W."/>
            <person name="Visel A."/>
            <person name="Grigoriev I.V."/>
        </authorList>
    </citation>
    <scope>NUCLEOTIDE SEQUENCE [LARGE SCALE GENOMIC DNA]</scope>
    <source>
        <strain evidence="2 3">JEL800</strain>
    </source>
</reference>
<accession>A0A1Y2D2P4</accession>
<evidence type="ECO:0008006" key="4">
    <source>
        <dbReference type="Google" id="ProtNLM"/>
    </source>
</evidence>
<organism evidence="2 3">
    <name type="scientific">Rhizoclosmatium globosum</name>
    <dbReference type="NCBI Taxonomy" id="329046"/>
    <lineage>
        <taxon>Eukaryota</taxon>
        <taxon>Fungi</taxon>
        <taxon>Fungi incertae sedis</taxon>
        <taxon>Chytridiomycota</taxon>
        <taxon>Chytridiomycota incertae sedis</taxon>
        <taxon>Chytridiomycetes</taxon>
        <taxon>Chytridiales</taxon>
        <taxon>Chytriomycetaceae</taxon>
        <taxon>Rhizoclosmatium</taxon>
    </lineage>
</organism>